<keyword evidence="2" id="KW-0809">Transit peptide</keyword>
<protein>
    <recommendedName>
        <fullName evidence="6">Mitochondrial nucleoid factor 1</fullName>
    </recommendedName>
    <alternativeName>
        <fullName evidence="5">Mitochondrial protein M19</fullName>
    </alternativeName>
</protein>
<evidence type="ECO:0000256" key="3">
    <source>
        <dbReference type="ARBA" id="ARBA00023128"/>
    </source>
</evidence>
<comment type="subcellular location">
    <subcellularLocation>
        <location evidence="1">Mitochondrion matrix</location>
        <location evidence="1">Mitochondrion nucleoid</location>
    </subcellularLocation>
</comment>
<evidence type="ECO:0000256" key="4">
    <source>
        <dbReference type="ARBA" id="ARBA00023271"/>
    </source>
</evidence>
<dbReference type="EMBL" id="JAACNH010000002">
    <property type="protein sequence ID" value="KAG8451034.1"/>
    <property type="molecule type" value="Genomic_DNA"/>
</dbReference>
<evidence type="ECO:0000313" key="7">
    <source>
        <dbReference type="EMBL" id="KAG8451034.1"/>
    </source>
</evidence>
<dbReference type="AlphaFoldDB" id="A0A8T2K5D3"/>
<evidence type="ECO:0000256" key="1">
    <source>
        <dbReference type="ARBA" id="ARBA00004436"/>
    </source>
</evidence>
<comment type="caution">
    <text evidence="7">The sequence shown here is derived from an EMBL/GenBank/DDBJ whole genome shotgun (WGS) entry which is preliminary data.</text>
</comment>
<gene>
    <name evidence="7" type="ORF">GDO86_003349</name>
</gene>
<dbReference type="PANTHER" id="PTHR34260:SF1">
    <property type="entry name" value="UBIQUINOL-CYTOCHROME-C REDUCTASE COMPLEX ASSEMBLY FACTOR 2"/>
    <property type="match status" value="1"/>
</dbReference>
<keyword evidence="3" id="KW-0496">Mitochondrion</keyword>
<dbReference type="OrthoDB" id="6266314at2759"/>
<organism evidence="7 8">
    <name type="scientific">Hymenochirus boettgeri</name>
    <name type="common">Congo dwarf clawed frog</name>
    <dbReference type="NCBI Taxonomy" id="247094"/>
    <lineage>
        <taxon>Eukaryota</taxon>
        <taxon>Metazoa</taxon>
        <taxon>Chordata</taxon>
        <taxon>Craniata</taxon>
        <taxon>Vertebrata</taxon>
        <taxon>Euteleostomi</taxon>
        <taxon>Amphibia</taxon>
        <taxon>Batrachia</taxon>
        <taxon>Anura</taxon>
        <taxon>Pipoidea</taxon>
        <taxon>Pipidae</taxon>
        <taxon>Pipinae</taxon>
        <taxon>Hymenochirus</taxon>
    </lineage>
</organism>
<dbReference type="Proteomes" id="UP000812440">
    <property type="component" value="Chromosome 2"/>
</dbReference>
<evidence type="ECO:0000313" key="8">
    <source>
        <dbReference type="Proteomes" id="UP000812440"/>
    </source>
</evidence>
<dbReference type="GO" id="GO:0034551">
    <property type="term" value="P:mitochondrial respiratory chain complex III assembly"/>
    <property type="evidence" value="ECO:0007669"/>
    <property type="project" value="TreeGrafter"/>
</dbReference>
<evidence type="ECO:0000256" key="5">
    <source>
        <dbReference type="ARBA" id="ARBA00031206"/>
    </source>
</evidence>
<dbReference type="Pfam" id="PF20180">
    <property type="entry name" value="UQCC2_CBP6"/>
    <property type="match status" value="1"/>
</dbReference>
<proteinExistence type="predicted"/>
<sequence>MAAQRYRRFMKLCEDWPLDDTRIGRDLGAFLRQRVAQAFREGDNTQVYEPVACDQMWDSLSRLNTSYYKEKVLKIIFFFDIIPSKLIKVANFPSRVEPQDETLG</sequence>
<dbReference type="PANTHER" id="PTHR34260">
    <property type="entry name" value="UBIQUINOL-CYTOCHROME-C REDUCTASE COMPLEX ASSEMBLY FACTOR 2"/>
    <property type="match status" value="1"/>
</dbReference>
<dbReference type="InterPro" id="IPR037698">
    <property type="entry name" value="UQCC2"/>
</dbReference>
<accession>A0A8T2K5D3</accession>
<evidence type="ECO:0000256" key="6">
    <source>
        <dbReference type="ARBA" id="ARBA00032983"/>
    </source>
</evidence>
<keyword evidence="8" id="KW-1185">Reference proteome</keyword>
<reference evidence="7" key="1">
    <citation type="thesis" date="2020" institute="ProQuest LLC" country="789 East Eisenhower Parkway, Ann Arbor, MI, USA">
        <title>Comparative Genomics and Chromosome Evolution.</title>
        <authorList>
            <person name="Mudd A.B."/>
        </authorList>
    </citation>
    <scope>NUCLEOTIDE SEQUENCE</scope>
    <source>
        <strain evidence="7">Female2</strain>
        <tissue evidence="7">Blood</tissue>
    </source>
</reference>
<name>A0A8T2K5D3_9PIPI</name>
<evidence type="ECO:0000256" key="2">
    <source>
        <dbReference type="ARBA" id="ARBA00022946"/>
    </source>
</evidence>
<dbReference type="GO" id="GO:0042645">
    <property type="term" value="C:mitochondrial nucleoid"/>
    <property type="evidence" value="ECO:0007669"/>
    <property type="project" value="UniProtKB-SubCell"/>
</dbReference>
<keyword evidence="4" id="KW-1135">Mitochondrion nucleoid</keyword>